<dbReference type="GO" id="GO:0008677">
    <property type="term" value="F:2-dehydropantoate 2-reductase activity"/>
    <property type="evidence" value="ECO:0007669"/>
    <property type="project" value="UniProtKB-EC"/>
</dbReference>
<evidence type="ECO:0000313" key="15">
    <source>
        <dbReference type="Proteomes" id="UP000076865"/>
    </source>
</evidence>
<sequence length="296" mass="33385">MMRIGIIGGGAIGLLLAAYLSPHFEVTVYTRRQGQANRLNEQQLRFCKQGTEQRIHVRAALFGEQAAQEDILFITVKQYDLSAVLSQLKNVPSTTTLLFLQNGMSHLRLLSQWKEQNIVLGVVEHGALKHDDRTVEHTGMGKMTLSLFQGRLGQVEKLLDGKIPHFPIEYTDDWRTMVTNKLVVNAVINPLTAILRIQNGELVRVPEYMEMMKQLFAEVCESLALSNRESAWQRIVAICEKTAANCSSMLSDIKHRRKTEIEAILGYVLEEGKKRGVATSLCQFLFYAVKGMEKHG</sequence>
<evidence type="ECO:0000256" key="8">
    <source>
        <dbReference type="ARBA" id="ARBA00023002"/>
    </source>
</evidence>
<dbReference type="Pfam" id="PF02558">
    <property type="entry name" value="ApbA"/>
    <property type="match status" value="1"/>
</dbReference>
<evidence type="ECO:0000256" key="9">
    <source>
        <dbReference type="ARBA" id="ARBA00032024"/>
    </source>
</evidence>
<keyword evidence="15" id="KW-1185">Reference proteome</keyword>
<dbReference type="GO" id="GO:0050661">
    <property type="term" value="F:NADP binding"/>
    <property type="evidence" value="ECO:0007669"/>
    <property type="project" value="TreeGrafter"/>
</dbReference>
<dbReference type="GO" id="GO:0015940">
    <property type="term" value="P:pantothenate biosynthetic process"/>
    <property type="evidence" value="ECO:0007669"/>
    <property type="project" value="UniProtKB-UniPathway"/>
</dbReference>
<evidence type="ECO:0000259" key="13">
    <source>
        <dbReference type="Pfam" id="PF08546"/>
    </source>
</evidence>
<gene>
    <name evidence="14" type="ORF">GFC30_1410</name>
</gene>
<name>A0A160F394_9BACL</name>
<dbReference type="SUPFAM" id="SSF48179">
    <property type="entry name" value="6-phosphogluconate dehydrogenase C-terminal domain-like"/>
    <property type="match status" value="1"/>
</dbReference>
<dbReference type="InterPro" id="IPR008927">
    <property type="entry name" value="6-PGluconate_DH-like_C_sf"/>
</dbReference>
<dbReference type="InterPro" id="IPR013752">
    <property type="entry name" value="KPA_reductase"/>
</dbReference>
<evidence type="ECO:0000256" key="10">
    <source>
        <dbReference type="ARBA" id="ARBA00048793"/>
    </source>
</evidence>
<dbReference type="PANTHER" id="PTHR43765:SF2">
    <property type="entry name" value="2-DEHYDROPANTOATE 2-REDUCTASE"/>
    <property type="match status" value="1"/>
</dbReference>
<dbReference type="Pfam" id="PF08546">
    <property type="entry name" value="ApbA_C"/>
    <property type="match status" value="1"/>
</dbReference>
<keyword evidence="6 11" id="KW-0566">Pantothenate biosynthesis</keyword>
<dbReference type="SUPFAM" id="SSF51735">
    <property type="entry name" value="NAD(P)-binding Rossmann-fold domains"/>
    <property type="match status" value="1"/>
</dbReference>
<reference evidence="14 15" key="1">
    <citation type="journal article" date="2006" name="Syst. Appl. Microbiol.">
        <title>Anoxybacillus amylolyticus sp. nov., a thermophilic amylase producing bacterium isolated from Mount Rittmann (Antarctica).</title>
        <authorList>
            <person name="Poli A."/>
            <person name="Esposito E."/>
            <person name="Lama L."/>
            <person name="Orlando P."/>
            <person name="Nicolaus G."/>
            <person name="de Appolonia F."/>
            <person name="Gambacorta A."/>
            <person name="Nicolaus B."/>
        </authorList>
    </citation>
    <scope>NUCLEOTIDE SEQUENCE [LARGE SCALE GENOMIC DNA]</scope>
    <source>
        <strain evidence="14 15">DSM 15939</strain>
    </source>
</reference>
<evidence type="ECO:0000256" key="5">
    <source>
        <dbReference type="ARBA" id="ARBA00019465"/>
    </source>
</evidence>
<feature type="domain" description="Ketopantoate reductase C-terminal" evidence="13">
    <location>
        <begin position="173"/>
        <end position="293"/>
    </location>
</feature>
<evidence type="ECO:0000256" key="6">
    <source>
        <dbReference type="ARBA" id="ARBA00022655"/>
    </source>
</evidence>
<dbReference type="InterPro" id="IPR036291">
    <property type="entry name" value="NAD(P)-bd_dom_sf"/>
</dbReference>
<keyword evidence="7 11" id="KW-0521">NADP</keyword>
<dbReference type="EMBL" id="CP015438">
    <property type="protein sequence ID" value="ANB60779.1"/>
    <property type="molecule type" value="Genomic_DNA"/>
</dbReference>
<evidence type="ECO:0000256" key="3">
    <source>
        <dbReference type="ARBA" id="ARBA00007870"/>
    </source>
</evidence>
<protein>
    <recommendedName>
        <fullName evidence="5 11">2-dehydropantoate 2-reductase</fullName>
        <ecNumber evidence="4 11">1.1.1.169</ecNumber>
    </recommendedName>
    <alternativeName>
        <fullName evidence="9 11">Ketopantoate reductase</fullName>
    </alternativeName>
</protein>
<evidence type="ECO:0000256" key="7">
    <source>
        <dbReference type="ARBA" id="ARBA00022857"/>
    </source>
</evidence>
<comment type="similarity">
    <text evidence="3 11">Belongs to the ketopantoate reductase family.</text>
</comment>
<dbReference type="PANTHER" id="PTHR43765">
    <property type="entry name" value="2-DEHYDROPANTOATE 2-REDUCTASE-RELATED"/>
    <property type="match status" value="1"/>
</dbReference>
<dbReference type="AlphaFoldDB" id="A0A160F394"/>
<dbReference type="RefSeq" id="WP_338012312.1">
    <property type="nucleotide sequence ID" value="NZ_CP015438.1"/>
</dbReference>
<evidence type="ECO:0000259" key="12">
    <source>
        <dbReference type="Pfam" id="PF02558"/>
    </source>
</evidence>
<comment type="catalytic activity">
    <reaction evidence="10 11">
        <text>(R)-pantoate + NADP(+) = 2-dehydropantoate + NADPH + H(+)</text>
        <dbReference type="Rhea" id="RHEA:16233"/>
        <dbReference type="ChEBI" id="CHEBI:11561"/>
        <dbReference type="ChEBI" id="CHEBI:15378"/>
        <dbReference type="ChEBI" id="CHEBI:15980"/>
        <dbReference type="ChEBI" id="CHEBI:57783"/>
        <dbReference type="ChEBI" id="CHEBI:58349"/>
        <dbReference type="EC" id="1.1.1.169"/>
    </reaction>
</comment>
<comment type="function">
    <text evidence="1 11">Catalyzes the NADPH-dependent reduction of ketopantoate into pantoic acid.</text>
</comment>
<dbReference type="InterPro" id="IPR003710">
    <property type="entry name" value="ApbA"/>
</dbReference>
<comment type="pathway">
    <text evidence="2 11">Cofactor biosynthesis; (R)-pantothenate biosynthesis; (R)-pantoate from 3-methyl-2-oxobutanoate: step 2/2.</text>
</comment>
<dbReference type="KEGG" id="aamy:GFC30_1410"/>
<keyword evidence="8 11" id="KW-0560">Oxidoreductase</keyword>
<dbReference type="Gene3D" id="1.10.1040.10">
    <property type="entry name" value="N-(1-d-carboxylethyl)-l-norvaline Dehydrogenase, domain 2"/>
    <property type="match status" value="1"/>
</dbReference>
<dbReference type="InterPro" id="IPR013328">
    <property type="entry name" value="6PGD_dom2"/>
</dbReference>
<dbReference type="InterPro" id="IPR013332">
    <property type="entry name" value="KPR_N"/>
</dbReference>
<dbReference type="UniPathway" id="UPA00028">
    <property type="reaction ID" value="UER00004"/>
</dbReference>
<organism evidence="14 15">
    <name type="scientific">Anoxybacteroides amylolyticum</name>
    <dbReference type="NCBI Taxonomy" id="294699"/>
    <lineage>
        <taxon>Bacteria</taxon>
        <taxon>Bacillati</taxon>
        <taxon>Bacillota</taxon>
        <taxon>Bacilli</taxon>
        <taxon>Bacillales</taxon>
        <taxon>Anoxybacillaceae</taxon>
        <taxon>Anoxybacteroides</taxon>
    </lineage>
</organism>
<evidence type="ECO:0000313" key="14">
    <source>
        <dbReference type="EMBL" id="ANB60779.1"/>
    </source>
</evidence>
<feature type="domain" description="Ketopantoate reductase N-terminal" evidence="12">
    <location>
        <begin position="4"/>
        <end position="148"/>
    </location>
</feature>
<dbReference type="Proteomes" id="UP000076865">
    <property type="component" value="Chromosome"/>
</dbReference>
<dbReference type="NCBIfam" id="TIGR00745">
    <property type="entry name" value="apbA_panE"/>
    <property type="match status" value="1"/>
</dbReference>
<dbReference type="PATRIC" id="fig|294699.3.peg.1431"/>
<dbReference type="EC" id="1.1.1.169" evidence="4 11"/>
<evidence type="ECO:0000256" key="4">
    <source>
        <dbReference type="ARBA" id="ARBA00013014"/>
    </source>
</evidence>
<proteinExistence type="inferred from homology"/>
<accession>A0A160F394</accession>
<dbReference type="NCBIfam" id="NF005093">
    <property type="entry name" value="PRK06522.2-4"/>
    <property type="match status" value="1"/>
</dbReference>
<dbReference type="GO" id="GO:0005737">
    <property type="term" value="C:cytoplasm"/>
    <property type="evidence" value="ECO:0007669"/>
    <property type="project" value="TreeGrafter"/>
</dbReference>
<dbReference type="InterPro" id="IPR050838">
    <property type="entry name" value="Ketopantoate_reductase"/>
</dbReference>
<evidence type="ECO:0000256" key="1">
    <source>
        <dbReference type="ARBA" id="ARBA00002919"/>
    </source>
</evidence>
<dbReference type="Gene3D" id="3.40.50.720">
    <property type="entry name" value="NAD(P)-binding Rossmann-like Domain"/>
    <property type="match status" value="1"/>
</dbReference>
<evidence type="ECO:0000256" key="2">
    <source>
        <dbReference type="ARBA" id="ARBA00004994"/>
    </source>
</evidence>
<evidence type="ECO:0000256" key="11">
    <source>
        <dbReference type="RuleBase" id="RU362068"/>
    </source>
</evidence>